<dbReference type="InterPro" id="IPR002222">
    <property type="entry name" value="Ribosomal_uS19"/>
</dbReference>
<reference evidence="6" key="2">
    <citation type="submission" date="2022-01" db="EMBL/GenBank/DDBJ databases">
        <authorList>
            <person name="Yamashiro T."/>
            <person name="Shiraishi A."/>
            <person name="Satake H."/>
            <person name="Nakayama K."/>
        </authorList>
    </citation>
    <scope>NUCLEOTIDE SEQUENCE</scope>
</reference>
<reference evidence="6" key="1">
    <citation type="journal article" date="2022" name="Int. J. Mol. Sci.">
        <title>Draft Genome of Tanacetum Coccineum: Genomic Comparison of Closely Related Tanacetum-Family Plants.</title>
        <authorList>
            <person name="Yamashiro T."/>
            <person name="Shiraishi A."/>
            <person name="Nakayama K."/>
            <person name="Satake H."/>
        </authorList>
    </citation>
    <scope>NUCLEOTIDE SEQUENCE</scope>
</reference>
<evidence type="ECO:0000256" key="3">
    <source>
        <dbReference type="ARBA" id="ARBA00023274"/>
    </source>
</evidence>
<gene>
    <name evidence="6" type="ORF">Tco_1045838</name>
</gene>
<evidence type="ECO:0000256" key="1">
    <source>
        <dbReference type="ARBA" id="ARBA00007345"/>
    </source>
</evidence>
<evidence type="ECO:0000313" key="7">
    <source>
        <dbReference type="Proteomes" id="UP001151760"/>
    </source>
</evidence>
<dbReference type="PANTHER" id="PTHR11880">
    <property type="entry name" value="RIBOSOMAL PROTEIN S19P FAMILY MEMBER"/>
    <property type="match status" value="1"/>
</dbReference>
<dbReference type="PANTHER" id="PTHR11880:SF64">
    <property type="entry name" value="RIBOSOMAL PROTEIN S19_S15"/>
    <property type="match status" value="1"/>
</dbReference>
<dbReference type="HAMAP" id="MF_00531">
    <property type="entry name" value="Ribosomal_uS19"/>
    <property type="match status" value="1"/>
</dbReference>
<dbReference type="Gene3D" id="3.30.860.10">
    <property type="entry name" value="30s Ribosomal Protein S19, Chain A"/>
    <property type="match status" value="1"/>
</dbReference>
<dbReference type="Pfam" id="PF00203">
    <property type="entry name" value="Ribosomal_S19"/>
    <property type="match status" value="1"/>
</dbReference>
<protein>
    <submittedName>
        <fullName evidence="6">Calcineurin B-like protein 4</fullName>
    </submittedName>
</protein>
<dbReference type="Proteomes" id="UP001151760">
    <property type="component" value="Unassembled WGS sequence"/>
</dbReference>
<sequence length="290" mass="33544">MDCRRLGIYKAFYSDCKSACSVPICEKPELVKTQLRNMIIVPDMIGIVVGVDNGKTCNQIEIKPEMIGHYLALFLISYKHVKHGRPGKFVRSDCTTPLNVVPWETYGESVLREACPTRASFHNLLLLSLFIEIGRSSGIDDEVVQDHRQRDDNDLQDERQIQPSYKWIFKKKMKSDGTIDKYKVRLVIKGFRQREGLDFLDTYLPITRITSIRMVLAIAALRKLEVHQMSMKMTFLNVDLENVLYMNQPEGFMALGLESKVCRLVKSLYDSMKALKQGQQFLPYHVRMWI</sequence>
<evidence type="ECO:0000313" key="6">
    <source>
        <dbReference type="EMBL" id="GJT79113.1"/>
    </source>
</evidence>
<accession>A0ABQ5GU61</accession>
<dbReference type="EMBL" id="BQNB010018868">
    <property type="protein sequence ID" value="GJT79113.1"/>
    <property type="molecule type" value="Genomic_DNA"/>
</dbReference>
<evidence type="ECO:0000259" key="5">
    <source>
        <dbReference type="Pfam" id="PF07727"/>
    </source>
</evidence>
<proteinExistence type="inferred from homology"/>
<dbReference type="Pfam" id="PF07727">
    <property type="entry name" value="RVT_2"/>
    <property type="match status" value="1"/>
</dbReference>
<keyword evidence="2 4" id="KW-0689">Ribosomal protein</keyword>
<name>A0ABQ5GU61_9ASTR</name>
<feature type="domain" description="Reverse transcriptase Ty1/copia-type" evidence="5">
    <location>
        <begin position="164"/>
        <end position="273"/>
    </location>
</feature>
<organism evidence="6 7">
    <name type="scientific">Tanacetum coccineum</name>
    <dbReference type="NCBI Taxonomy" id="301880"/>
    <lineage>
        <taxon>Eukaryota</taxon>
        <taxon>Viridiplantae</taxon>
        <taxon>Streptophyta</taxon>
        <taxon>Embryophyta</taxon>
        <taxon>Tracheophyta</taxon>
        <taxon>Spermatophyta</taxon>
        <taxon>Magnoliopsida</taxon>
        <taxon>eudicotyledons</taxon>
        <taxon>Gunneridae</taxon>
        <taxon>Pentapetalae</taxon>
        <taxon>asterids</taxon>
        <taxon>campanulids</taxon>
        <taxon>Asterales</taxon>
        <taxon>Asteraceae</taxon>
        <taxon>Asteroideae</taxon>
        <taxon>Anthemideae</taxon>
        <taxon>Anthemidinae</taxon>
        <taxon>Tanacetum</taxon>
    </lineage>
</organism>
<comment type="similarity">
    <text evidence="1 4">Belongs to the universal ribosomal protein uS19 family.</text>
</comment>
<comment type="caution">
    <text evidence="6">The sequence shown here is derived from an EMBL/GenBank/DDBJ whole genome shotgun (WGS) entry which is preliminary data.</text>
</comment>
<dbReference type="InterPro" id="IPR023575">
    <property type="entry name" value="Ribosomal_uS19_SF"/>
</dbReference>
<dbReference type="PRINTS" id="PR00975">
    <property type="entry name" value="RIBOSOMALS19"/>
</dbReference>
<keyword evidence="3 4" id="KW-0687">Ribonucleoprotein</keyword>
<dbReference type="InterPro" id="IPR013103">
    <property type="entry name" value="RVT_2"/>
</dbReference>
<keyword evidence="7" id="KW-1185">Reference proteome</keyword>
<evidence type="ECO:0000256" key="4">
    <source>
        <dbReference type="RuleBase" id="RU003485"/>
    </source>
</evidence>
<evidence type="ECO:0000256" key="2">
    <source>
        <dbReference type="ARBA" id="ARBA00022980"/>
    </source>
</evidence>
<dbReference type="SUPFAM" id="SSF54570">
    <property type="entry name" value="Ribosomal protein S19"/>
    <property type="match status" value="1"/>
</dbReference>